<evidence type="ECO:0000256" key="1">
    <source>
        <dbReference type="ARBA" id="ARBA00023004"/>
    </source>
</evidence>
<dbReference type="Pfam" id="PF04023">
    <property type="entry name" value="FeoA"/>
    <property type="match status" value="1"/>
</dbReference>
<proteinExistence type="predicted"/>
<evidence type="ECO:0000313" key="4">
    <source>
        <dbReference type="Proteomes" id="UP000319817"/>
    </source>
</evidence>
<evidence type="ECO:0000259" key="2">
    <source>
        <dbReference type="SMART" id="SM00899"/>
    </source>
</evidence>
<dbReference type="SMART" id="SM00899">
    <property type="entry name" value="FeoA"/>
    <property type="match status" value="1"/>
</dbReference>
<evidence type="ECO:0000313" key="3">
    <source>
        <dbReference type="EMBL" id="QDT08465.1"/>
    </source>
</evidence>
<keyword evidence="4" id="KW-1185">Reference proteome</keyword>
<dbReference type="AlphaFoldDB" id="A0A517NMW1"/>
<organism evidence="3 4">
    <name type="scientific">Stieleria marina</name>
    <dbReference type="NCBI Taxonomy" id="1930275"/>
    <lineage>
        <taxon>Bacteria</taxon>
        <taxon>Pseudomonadati</taxon>
        <taxon>Planctomycetota</taxon>
        <taxon>Planctomycetia</taxon>
        <taxon>Pirellulales</taxon>
        <taxon>Pirellulaceae</taxon>
        <taxon>Stieleria</taxon>
    </lineage>
</organism>
<dbReference type="Proteomes" id="UP000319817">
    <property type="component" value="Chromosome"/>
</dbReference>
<name>A0A517NMW1_9BACT</name>
<dbReference type="InterPro" id="IPR008988">
    <property type="entry name" value="Transcriptional_repressor_C"/>
</dbReference>
<gene>
    <name evidence="3" type="ORF">K239x_04040</name>
</gene>
<protein>
    <submittedName>
        <fullName evidence="3">FeoA domain protein</fullName>
    </submittedName>
</protein>
<dbReference type="InterPro" id="IPR007167">
    <property type="entry name" value="Fe-transptr_FeoA-like"/>
</dbReference>
<dbReference type="Gene3D" id="2.30.30.90">
    <property type="match status" value="1"/>
</dbReference>
<reference evidence="3 4" key="1">
    <citation type="submission" date="2019-02" db="EMBL/GenBank/DDBJ databases">
        <title>Deep-cultivation of Planctomycetes and their phenomic and genomic characterization uncovers novel biology.</title>
        <authorList>
            <person name="Wiegand S."/>
            <person name="Jogler M."/>
            <person name="Boedeker C."/>
            <person name="Pinto D."/>
            <person name="Vollmers J."/>
            <person name="Rivas-Marin E."/>
            <person name="Kohn T."/>
            <person name="Peeters S.H."/>
            <person name="Heuer A."/>
            <person name="Rast P."/>
            <person name="Oberbeckmann S."/>
            <person name="Bunk B."/>
            <person name="Jeske O."/>
            <person name="Meyerdierks A."/>
            <person name="Storesund J.E."/>
            <person name="Kallscheuer N."/>
            <person name="Luecker S."/>
            <person name="Lage O.M."/>
            <person name="Pohl T."/>
            <person name="Merkel B.J."/>
            <person name="Hornburger P."/>
            <person name="Mueller R.-W."/>
            <person name="Bruemmer F."/>
            <person name="Labrenz M."/>
            <person name="Spormann A.M."/>
            <person name="Op den Camp H."/>
            <person name="Overmann J."/>
            <person name="Amann R."/>
            <person name="Jetten M.S.M."/>
            <person name="Mascher T."/>
            <person name="Medema M.H."/>
            <person name="Devos D.P."/>
            <person name="Kaster A.-K."/>
            <person name="Ovreas L."/>
            <person name="Rohde M."/>
            <person name="Galperin M.Y."/>
            <person name="Jogler C."/>
        </authorList>
    </citation>
    <scope>NUCLEOTIDE SEQUENCE [LARGE SCALE GENOMIC DNA]</scope>
    <source>
        <strain evidence="3 4">K23_9</strain>
    </source>
</reference>
<dbReference type="RefSeq" id="WP_145416006.1">
    <property type="nucleotide sequence ID" value="NZ_CP036526.1"/>
</dbReference>
<dbReference type="OrthoDB" id="290217at2"/>
<dbReference type="EMBL" id="CP036526">
    <property type="protein sequence ID" value="QDT08465.1"/>
    <property type="molecule type" value="Genomic_DNA"/>
</dbReference>
<accession>A0A517NMW1</accession>
<sequence length="95" mass="9988">MDHPLLDSPVQTAPVVDRLSTAQVGNFVCVGVDADGQSQTRMKSLGICEGRTLELISAGDPMIVRVSGSRVGLSRALASYVSVSHPSPQLARKAK</sequence>
<dbReference type="GO" id="GO:0046914">
    <property type="term" value="F:transition metal ion binding"/>
    <property type="evidence" value="ECO:0007669"/>
    <property type="project" value="InterPro"/>
</dbReference>
<dbReference type="InterPro" id="IPR038157">
    <property type="entry name" value="FeoA_core_dom"/>
</dbReference>
<feature type="domain" description="Ferrous iron transporter FeoA-like" evidence="2">
    <location>
        <begin position="17"/>
        <end position="85"/>
    </location>
</feature>
<dbReference type="SUPFAM" id="SSF50037">
    <property type="entry name" value="C-terminal domain of transcriptional repressors"/>
    <property type="match status" value="1"/>
</dbReference>
<keyword evidence="1" id="KW-0408">Iron</keyword>